<name>A0A1I4G9T2_9HYPH</name>
<reference evidence="1 2" key="1">
    <citation type="submission" date="2016-10" db="EMBL/GenBank/DDBJ databases">
        <authorList>
            <person name="Varghese N."/>
            <person name="Submissions S."/>
        </authorList>
    </citation>
    <scope>NUCLEOTIDE SEQUENCE [LARGE SCALE GENOMIC DNA]</scope>
    <source>
        <strain evidence="1 2">DSM 16392</strain>
    </source>
</reference>
<dbReference type="Proteomes" id="UP000199598">
    <property type="component" value="Unassembled WGS sequence"/>
</dbReference>
<sequence>MGGECEIFLPKSMLENFLSDEDWAWKTMNRFYRIVYLASPEMNVPIPESELHRDGIVPDDWT</sequence>
<dbReference type="EMBL" id="FOSK01000032">
    <property type="protein sequence ID" value="SFL25891.1"/>
    <property type="molecule type" value="Genomic_DNA"/>
</dbReference>
<gene>
    <name evidence="1" type="ORF">SAMN04488518_1328</name>
</gene>
<comment type="caution">
    <text evidence="1">The sequence shown here is derived from an EMBL/GenBank/DDBJ whole genome shotgun (WGS) entry which is preliminary data.</text>
</comment>
<organism evidence="1 2">
    <name type="scientific">Pseudovibrio ascidiaceicola</name>
    <dbReference type="NCBI Taxonomy" id="285279"/>
    <lineage>
        <taxon>Bacteria</taxon>
        <taxon>Pseudomonadati</taxon>
        <taxon>Pseudomonadota</taxon>
        <taxon>Alphaproteobacteria</taxon>
        <taxon>Hyphomicrobiales</taxon>
        <taxon>Stappiaceae</taxon>
        <taxon>Pseudovibrio</taxon>
    </lineage>
</organism>
<protein>
    <submittedName>
        <fullName evidence="1">Uncharacterized protein</fullName>
    </submittedName>
</protein>
<keyword evidence="2" id="KW-1185">Reference proteome</keyword>
<evidence type="ECO:0000313" key="2">
    <source>
        <dbReference type="Proteomes" id="UP000199598"/>
    </source>
</evidence>
<proteinExistence type="predicted"/>
<evidence type="ECO:0000313" key="1">
    <source>
        <dbReference type="EMBL" id="SFL25891.1"/>
    </source>
</evidence>
<accession>A0A1I4G9T2</accession>